<accession>A0A0H3K1Z9</accession>
<feature type="transmembrane region" description="Helical" evidence="1">
    <location>
        <begin position="129"/>
        <end position="147"/>
    </location>
</feature>
<evidence type="ECO:0000256" key="1">
    <source>
        <dbReference type="SAM" id="Phobius"/>
    </source>
</evidence>
<evidence type="ECO:0000313" key="2">
    <source>
        <dbReference type="EMBL" id="BAD79243.1"/>
    </source>
</evidence>
<keyword evidence="1" id="KW-1133">Transmembrane helix</keyword>
<dbReference type="GeneID" id="72429287"/>
<dbReference type="eggNOG" id="ENOG502Z7M6">
    <property type="taxonomic scope" value="Bacteria"/>
</dbReference>
<feature type="transmembrane region" description="Helical" evidence="1">
    <location>
        <begin position="159"/>
        <end position="178"/>
    </location>
</feature>
<proteinExistence type="predicted"/>
<keyword evidence="1" id="KW-0812">Transmembrane</keyword>
<feature type="transmembrane region" description="Helical" evidence="1">
    <location>
        <begin position="61"/>
        <end position="79"/>
    </location>
</feature>
<organism evidence="2 3">
    <name type="scientific">Synechococcus sp. (strain ATCC 27144 / PCC 6301 / SAUG 1402/1)</name>
    <name type="common">Anacystis nidulans</name>
    <dbReference type="NCBI Taxonomy" id="269084"/>
    <lineage>
        <taxon>Bacteria</taxon>
        <taxon>Bacillati</taxon>
        <taxon>Cyanobacteriota</taxon>
        <taxon>Cyanophyceae</taxon>
        <taxon>Synechococcales</taxon>
        <taxon>Synechococcaceae</taxon>
        <taxon>Synechococcus</taxon>
    </lineage>
</organism>
<dbReference type="KEGG" id="syc:syc1053_d"/>
<dbReference type="Proteomes" id="UP000001175">
    <property type="component" value="Chromosome"/>
</dbReference>
<name>A0A0H3K1Z9_SYNP6</name>
<feature type="transmembrane region" description="Helical" evidence="1">
    <location>
        <begin position="190"/>
        <end position="210"/>
    </location>
</feature>
<sequence>MKLLDWWALLHPAIAVVVIYPILGVVLRQAWLTRQRRLSPADQKSKIPVSVGQDHSQAGRWLTTGVVVVSLLGIGYPIFSKFVEAGPTGFDGGTPRLITLLLAWIGSLAAIASLFLLRPKTPRELRLPRALFAILTGFGVVALGQQSEVFKRDYEALVSHYYYGIALVLLMIFALATLPEIQRFPRWRILHIVLNIAAAVLFLGQGVTGARDLLEIPLSWQKPTIYQCDFQNLTCPGQPPS</sequence>
<dbReference type="InterPro" id="IPR025067">
    <property type="entry name" value="DUF4079"/>
</dbReference>
<reference evidence="2 3" key="1">
    <citation type="journal article" date="2007" name="Photosyn. Res.">
        <title>Complete nucleotide sequence of the freshwater unicellular cyanobacterium Synechococcus elongatus PCC 6301 chromosome: gene content and organization.</title>
        <authorList>
            <person name="Sugita C."/>
            <person name="Ogata K."/>
            <person name="Shikata M."/>
            <person name="Jikuya H."/>
            <person name="Takano J."/>
            <person name="Furumichi M."/>
            <person name="Kanehisa M."/>
            <person name="Omata T."/>
            <person name="Sugiura M."/>
            <person name="Sugita M."/>
        </authorList>
    </citation>
    <scope>NUCLEOTIDE SEQUENCE [LARGE SCALE GENOMIC DNA]</scope>
    <source>
        <strain evidence="3">ATCC 27144 / PCC 6301 / SAUG 1402/1</strain>
    </source>
</reference>
<protein>
    <recommendedName>
        <fullName evidence="4">DUF4079 domain-containing protein</fullName>
    </recommendedName>
</protein>
<evidence type="ECO:0008006" key="4">
    <source>
        <dbReference type="Google" id="ProtNLM"/>
    </source>
</evidence>
<dbReference type="RefSeq" id="WP_011243365.1">
    <property type="nucleotide sequence ID" value="NC_006576.1"/>
</dbReference>
<dbReference type="EMBL" id="AP008231">
    <property type="protein sequence ID" value="BAD79243.1"/>
    <property type="molecule type" value="Genomic_DNA"/>
</dbReference>
<feature type="transmembrane region" description="Helical" evidence="1">
    <location>
        <begin position="6"/>
        <end position="27"/>
    </location>
</feature>
<dbReference type="AlphaFoldDB" id="A0A0H3K1Z9"/>
<feature type="transmembrane region" description="Helical" evidence="1">
    <location>
        <begin position="99"/>
        <end position="117"/>
    </location>
</feature>
<dbReference type="Pfam" id="PF13301">
    <property type="entry name" value="DUF4079"/>
    <property type="match status" value="1"/>
</dbReference>
<keyword evidence="1" id="KW-0472">Membrane</keyword>
<gene>
    <name evidence="2" type="ordered locus">syc1053_d</name>
</gene>
<evidence type="ECO:0000313" key="3">
    <source>
        <dbReference type="Proteomes" id="UP000001175"/>
    </source>
</evidence>